<dbReference type="Gene3D" id="3.20.20.80">
    <property type="entry name" value="Glycosidases"/>
    <property type="match status" value="1"/>
</dbReference>
<dbReference type="Gene3D" id="2.60.40.10">
    <property type="entry name" value="Immunoglobulins"/>
    <property type="match status" value="2"/>
</dbReference>
<evidence type="ECO:0000313" key="5">
    <source>
        <dbReference type="Proteomes" id="UP000823617"/>
    </source>
</evidence>
<feature type="chain" id="PRO_5039096773" evidence="2">
    <location>
        <begin position="18"/>
        <end position="863"/>
    </location>
</feature>
<dbReference type="Proteomes" id="UP000823617">
    <property type="component" value="Unassembled WGS sequence"/>
</dbReference>
<dbReference type="CDD" id="cd11350">
    <property type="entry name" value="AmyAc_4"/>
    <property type="match status" value="1"/>
</dbReference>
<organism evidence="4 5">
    <name type="scientific">Candidatus Cryptobacteroides intestinigallinarum</name>
    <dbReference type="NCBI Taxonomy" id="2840767"/>
    <lineage>
        <taxon>Bacteria</taxon>
        <taxon>Pseudomonadati</taxon>
        <taxon>Bacteroidota</taxon>
        <taxon>Bacteroidia</taxon>
        <taxon>Bacteroidales</taxon>
        <taxon>Candidatus Cryptobacteroides</taxon>
    </lineage>
</organism>
<evidence type="ECO:0000259" key="3">
    <source>
        <dbReference type="SMART" id="SM00642"/>
    </source>
</evidence>
<dbReference type="EMBL" id="JADIMK010000010">
    <property type="protein sequence ID" value="MBO8455035.1"/>
    <property type="molecule type" value="Genomic_DNA"/>
</dbReference>
<comment type="similarity">
    <text evidence="1">Belongs to the glycosyl hydrolase 13 family.</text>
</comment>
<dbReference type="InterPro" id="IPR006047">
    <property type="entry name" value="GH13_cat_dom"/>
</dbReference>
<comment type="caution">
    <text evidence="4">The sequence shown here is derived from an EMBL/GenBank/DDBJ whole genome shotgun (WGS) entry which is preliminary data.</text>
</comment>
<dbReference type="PANTHER" id="PTHR43002">
    <property type="entry name" value="GLYCOGEN DEBRANCHING ENZYME"/>
    <property type="match status" value="1"/>
</dbReference>
<reference evidence="4" key="1">
    <citation type="submission" date="2020-10" db="EMBL/GenBank/DDBJ databases">
        <authorList>
            <person name="Gilroy R."/>
        </authorList>
    </citation>
    <scope>NUCLEOTIDE SEQUENCE</scope>
    <source>
        <strain evidence="4">B1-3475</strain>
    </source>
</reference>
<evidence type="ECO:0000256" key="2">
    <source>
        <dbReference type="SAM" id="SignalP"/>
    </source>
</evidence>
<sequence>MKRYLTILLLAAAAAFAPGCTDIESDLVQNTALTVTVSELWFDSEGGSQMLEFRTIAGSWTLTQTQGTEDWCRPDRTSGTTSSAFYVRTEPNPDLSRESVLTISSPGCEPVQVKVIQNGLQDNAISFEPAVPDADQPLVITYKAVPETPLYDYEGDLYIHTGIVDGDFWQFTPADWYSNIDKCKMTHVGDNTWTLSMTPTVRDWFGSGETEVTQLGIIIRSADRTLRAFEDDYFLTVTDSRFEFVHQTPEQAPVPSGAEYGINYNSDGSVTFVLYEKDKNGAHYDYAYVIGEFSDWGPAHEYAMKRDEASGCWWYTMTGVESGREYMFQYYLVKDEPSSGFSKSVRISDPFSEIIYDGANDQYISAATYPDLPDYPKETTGLVSAFCYGDDEYQWQIPDYQIRDENNLIIYEMHFRDFSSTGDINGAMAHLDYIKDLGVNAVEVMPVQEFDGNDSWGYNPCSYLAMDKAYGTRDMYKQFVDACHERGLAVIFDVVYNHMTGASPIAKLYWNKDGGDGGLTAENNPWFNVTAPHPYSVYHDLNHEDAFVKEYVGRSLEYLIEEYKVDGFRFDLTKGFTNTPSDESSASREDQSRVNILDGYCRRVKAADPNAVVILEHFCDDGEQISLVNKGMKVWRNVNYAYGQSEMGYYEGSGFNALWTGDTPWMPFGGYVGYMESHDEERNAFRSKEYGDESINDNLAARMARAALNSAFFFTVPGPKMIWQFEEIGYDISIEEGGRTAKKPLHWEYYDVPERKGLYDAYSELLKFRTENPGFFTSDASFSWNVLASNWPTGRDITCVAGDKAFVMIGNFDTVTRNLTAELPEVQGTWRNWLDPDEAVTAAGGYVTFKDVAPGEYKLLVNF</sequence>
<dbReference type="InterPro" id="IPR017853">
    <property type="entry name" value="GH"/>
</dbReference>
<dbReference type="SUPFAM" id="SSF51445">
    <property type="entry name" value="(Trans)glycosidases"/>
    <property type="match status" value="1"/>
</dbReference>
<feature type="signal peptide" evidence="2">
    <location>
        <begin position="1"/>
        <end position="17"/>
    </location>
</feature>
<dbReference type="InterPro" id="IPR013783">
    <property type="entry name" value="Ig-like_fold"/>
</dbReference>
<dbReference type="SMART" id="SM00642">
    <property type="entry name" value="Aamy"/>
    <property type="match status" value="1"/>
</dbReference>
<dbReference type="CDD" id="cd14948">
    <property type="entry name" value="BACON"/>
    <property type="match status" value="1"/>
</dbReference>
<proteinExistence type="inferred from homology"/>
<dbReference type="InterPro" id="IPR014756">
    <property type="entry name" value="Ig_E-set"/>
</dbReference>
<accession>A0A9D9HJK5</accession>
<evidence type="ECO:0000256" key="1">
    <source>
        <dbReference type="ARBA" id="ARBA00008061"/>
    </source>
</evidence>
<dbReference type="InterPro" id="IPR024361">
    <property type="entry name" value="BACON"/>
</dbReference>
<keyword evidence="2" id="KW-0732">Signal</keyword>
<evidence type="ECO:0000313" key="4">
    <source>
        <dbReference type="EMBL" id="MBO8455035.1"/>
    </source>
</evidence>
<name>A0A9D9HJK5_9BACT</name>
<dbReference type="SUPFAM" id="SSF81296">
    <property type="entry name" value="E set domains"/>
    <property type="match status" value="1"/>
</dbReference>
<protein>
    <submittedName>
        <fullName evidence="4">Alpha-amylase</fullName>
    </submittedName>
</protein>
<dbReference type="Pfam" id="PF00128">
    <property type="entry name" value="Alpha-amylase"/>
    <property type="match status" value="2"/>
</dbReference>
<dbReference type="GO" id="GO:0005975">
    <property type="term" value="P:carbohydrate metabolic process"/>
    <property type="evidence" value="ECO:0007669"/>
    <property type="project" value="InterPro"/>
</dbReference>
<dbReference type="AlphaFoldDB" id="A0A9D9HJK5"/>
<reference evidence="4" key="2">
    <citation type="journal article" date="2021" name="PeerJ">
        <title>Extensive microbial diversity within the chicken gut microbiome revealed by metagenomics and culture.</title>
        <authorList>
            <person name="Gilroy R."/>
            <person name="Ravi A."/>
            <person name="Getino M."/>
            <person name="Pursley I."/>
            <person name="Horton D.L."/>
            <person name="Alikhan N.F."/>
            <person name="Baker D."/>
            <person name="Gharbi K."/>
            <person name="Hall N."/>
            <person name="Watson M."/>
            <person name="Adriaenssens E.M."/>
            <person name="Foster-Nyarko E."/>
            <person name="Jarju S."/>
            <person name="Secka A."/>
            <person name="Antonio M."/>
            <person name="Oren A."/>
            <person name="Chaudhuri R.R."/>
            <person name="La Ragione R."/>
            <person name="Hildebrand F."/>
            <person name="Pallen M.J."/>
        </authorList>
    </citation>
    <scope>NUCLEOTIDE SEQUENCE</scope>
    <source>
        <strain evidence="4">B1-3475</strain>
    </source>
</reference>
<feature type="domain" description="Glycosyl hydrolase family 13 catalytic" evidence="3">
    <location>
        <begin position="412"/>
        <end position="769"/>
    </location>
</feature>
<gene>
    <name evidence="4" type="ORF">IAC08_01350</name>
</gene>